<evidence type="ECO:0000313" key="3">
    <source>
        <dbReference type="Proteomes" id="UP000824106"/>
    </source>
</evidence>
<evidence type="ECO:0000313" key="2">
    <source>
        <dbReference type="EMBL" id="HIZ71367.1"/>
    </source>
</evidence>
<name>A0A9D2G375_9LACT</name>
<reference evidence="2" key="2">
    <citation type="submission" date="2021-04" db="EMBL/GenBank/DDBJ databases">
        <authorList>
            <person name="Gilroy R."/>
        </authorList>
    </citation>
    <scope>NUCLEOTIDE SEQUENCE</scope>
    <source>
        <strain evidence="2">CHK169-4300</strain>
    </source>
</reference>
<evidence type="ECO:0000259" key="1">
    <source>
        <dbReference type="Pfam" id="PF14397"/>
    </source>
</evidence>
<reference evidence="2" key="1">
    <citation type="journal article" date="2021" name="PeerJ">
        <title>Extensive microbial diversity within the chicken gut microbiome revealed by metagenomics and culture.</title>
        <authorList>
            <person name="Gilroy R."/>
            <person name="Ravi A."/>
            <person name="Getino M."/>
            <person name="Pursley I."/>
            <person name="Horton D.L."/>
            <person name="Alikhan N.F."/>
            <person name="Baker D."/>
            <person name="Gharbi K."/>
            <person name="Hall N."/>
            <person name="Watson M."/>
            <person name="Adriaenssens E.M."/>
            <person name="Foster-Nyarko E."/>
            <person name="Jarju S."/>
            <person name="Secka A."/>
            <person name="Antonio M."/>
            <person name="Oren A."/>
            <person name="Chaudhuri R.R."/>
            <person name="La Ragione R."/>
            <person name="Hildebrand F."/>
            <person name="Pallen M.J."/>
        </authorList>
    </citation>
    <scope>NUCLEOTIDE SEQUENCE</scope>
    <source>
        <strain evidence="2">CHK169-4300</strain>
    </source>
</reference>
<accession>A0A9D2G375</accession>
<proteinExistence type="predicted"/>
<gene>
    <name evidence="2" type="ORF">H9808_06340</name>
</gene>
<sequence length="373" mass="43996">MFKEKVLATLNDRYYFLKNYLHDNLPKIFYRTAFNKKIRRAEYIQHFKLSSDYIDEIVSFWKPYENVNLLWHKAFSAISGIQDPRYIPEDIFYKKIEPTLNRYDLAPAYVDKNMSDKLFHAFKRPQTLLRNMNGLYYDANYQLMDLQEALSFIKSYAKEHKIIMKPSIDSGAGKNVKVLDFRGIKPVIILKKLTKLFKDYDKDFIVQNFLYQHDLFGQMHEESLNTIRLISLRLNGKIHILSRVVRMGNNGSYTDNAKSGSITCGFDEKGYLNSYAVNHWNYEIYEKHPYSHFEFKGKILPSVTESFELVRKAHEQLIYFDLVSWDIAIDRLNEPNLIEIGVNIQDINYHQRTNGPLFGSLTKEVLKKVYGQP</sequence>
<dbReference type="Pfam" id="PF14397">
    <property type="entry name" value="ATPgrasp_ST"/>
    <property type="match status" value="1"/>
</dbReference>
<feature type="domain" description="Alpha-L-glutamate ligase-related protein ATP-grasp" evidence="1">
    <location>
        <begin position="98"/>
        <end position="356"/>
    </location>
</feature>
<protein>
    <recommendedName>
        <fullName evidence="1">Alpha-L-glutamate ligase-related protein ATP-grasp domain-containing protein</fullName>
    </recommendedName>
</protein>
<dbReference type="InterPro" id="IPR039523">
    <property type="entry name" value="RimK-rel_E_lig_ATP-grasp"/>
</dbReference>
<organism evidence="2 3">
    <name type="scientific">Candidatus Atopostipes pullistercoris</name>
    <dbReference type="NCBI Taxonomy" id="2838467"/>
    <lineage>
        <taxon>Bacteria</taxon>
        <taxon>Bacillati</taxon>
        <taxon>Bacillota</taxon>
        <taxon>Bacilli</taxon>
        <taxon>Lactobacillales</taxon>
        <taxon>Carnobacteriaceae</taxon>
        <taxon>Atopostipes</taxon>
    </lineage>
</organism>
<dbReference type="Proteomes" id="UP000824106">
    <property type="component" value="Unassembled WGS sequence"/>
</dbReference>
<dbReference type="AlphaFoldDB" id="A0A9D2G375"/>
<dbReference type="EMBL" id="DXAZ01000101">
    <property type="protein sequence ID" value="HIZ71367.1"/>
    <property type="molecule type" value="Genomic_DNA"/>
</dbReference>
<comment type="caution">
    <text evidence="2">The sequence shown here is derived from an EMBL/GenBank/DDBJ whole genome shotgun (WGS) entry which is preliminary data.</text>
</comment>